<dbReference type="CDD" id="cd07563">
    <property type="entry name" value="Peptidase_S41_IRBP"/>
    <property type="match status" value="1"/>
</dbReference>
<proteinExistence type="predicted"/>
<dbReference type="Gene3D" id="3.90.226.10">
    <property type="entry name" value="2-enoyl-CoA Hydratase, Chain A, domain 1"/>
    <property type="match status" value="1"/>
</dbReference>
<dbReference type="PANTHER" id="PTHR32060:SF30">
    <property type="entry name" value="CARBOXY-TERMINAL PROCESSING PROTEASE CTPA"/>
    <property type="match status" value="1"/>
</dbReference>
<organism evidence="2 3">
    <name type="scientific">Hankyongella ginsenosidimutans</name>
    <dbReference type="NCBI Taxonomy" id="1763828"/>
    <lineage>
        <taxon>Bacteria</taxon>
        <taxon>Pseudomonadati</taxon>
        <taxon>Pseudomonadota</taxon>
        <taxon>Alphaproteobacteria</taxon>
        <taxon>Sphingomonadales</taxon>
        <taxon>Sphingomonadaceae</taxon>
        <taxon>Hankyongella</taxon>
    </lineage>
</organism>
<dbReference type="InterPro" id="IPR029045">
    <property type="entry name" value="ClpP/crotonase-like_dom_sf"/>
</dbReference>
<name>A0A4D7CAB6_9SPHN</name>
<gene>
    <name evidence="2" type="ORF">E6W36_14395</name>
</gene>
<keyword evidence="3" id="KW-1185">Reference proteome</keyword>
<protein>
    <recommendedName>
        <fullName evidence="1">Tail specific protease domain-containing protein</fullName>
    </recommendedName>
</protein>
<sequence length="212" mass="23045">MSATSRSLARADGRRVLARTLLFRQRLLRLPAKWTLFSPSCRARGLIVDLRLNVGGHDAVALEIASRFAAREQVVFTKDTPGDDTQPYPVILGPSQRARFAAPVVLLMSRNTVSAGEVLALSMSALPQVETMGQPTRGAFSDAIPQRLPNGWVYTLSVETYRSADGTELEKLGLQPDLETPSPSDPAPSVLWGRDILAAADRLRTPHTESGD</sequence>
<evidence type="ECO:0000313" key="3">
    <source>
        <dbReference type="Proteomes" id="UP000298714"/>
    </source>
</evidence>
<evidence type="ECO:0000313" key="2">
    <source>
        <dbReference type="EMBL" id="QCI80267.1"/>
    </source>
</evidence>
<dbReference type="GO" id="GO:0030288">
    <property type="term" value="C:outer membrane-bounded periplasmic space"/>
    <property type="evidence" value="ECO:0007669"/>
    <property type="project" value="TreeGrafter"/>
</dbReference>
<dbReference type="Pfam" id="PF03572">
    <property type="entry name" value="Peptidase_S41"/>
    <property type="match status" value="1"/>
</dbReference>
<dbReference type="GO" id="GO:0007165">
    <property type="term" value="P:signal transduction"/>
    <property type="evidence" value="ECO:0007669"/>
    <property type="project" value="TreeGrafter"/>
</dbReference>
<reference evidence="3" key="1">
    <citation type="submission" date="2019-04" db="EMBL/GenBank/DDBJ databases">
        <title>Complete genome sequence of Sphingomonas sp. W1-2-3.</title>
        <authorList>
            <person name="Im W.T."/>
        </authorList>
    </citation>
    <scope>NUCLEOTIDE SEQUENCE [LARGE SCALE GENOMIC DNA]</scope>
    <source>
        <strain evidence="3">W1-2-3</strain>
    </source>
</reference>
<dbReference type="EMBL" id="CP039704">
    <property type="protein sequence ID" value="QCI80267.1"/>
    <property type="molecule type" value="Genomic_DNA"/>
</dbReference>
<dbReference type="GO" id="GO:0006508">
    <property type="term" value="P:proteolysis"/>
    <property type="evidence" value="ECO:0007669"/>
    <property type="project" value="InterPro"/>
</dbReference>
<accession>A0A4D7CAB6</accession>
<dbReference type="SMART" id="SM00245">
    <property type="entry name" value="TSPc"/>
    <property type="match status" value="1"/>
</dbReference>
<dbReference type="GO" id="GO:0004175">
    <property type="term" value="F:endopeptidase activity"/>
    <property type="evidence" value="ECO:0007669"/>
    <property type="project" value="TreeGrafter"/>
</dbReference>
<evidence type="ECO:0000259" key="1">
    <source>
        <dbReference type="SMART" id="SM00245"/>
    </source>
</evidence>
<dbReference type="AlphaFoldDB" id="A0A4D7CAB6"/>
<dbReference type="GO" id="GO:0008236">
    <property type="term" value="F:serine-type peptidase activity"/>
    <property type="evidence" value="ECO:0007669"/>
    <property type="project" value="InterPro"/>
</dbReference>
<dbReference type="PANTHER" id="PTHR32060">
    <property type="entry name" value="TAIL-SPECIFIC PROTEASE"/>
    <property type="match status" value="1"/>
</dbReference>
<dbReference type="SUPFAM" id="SSF52096">
    <property type="entry name" value="ClpP/crotonase"/>
    <property type="match status" value="1"/>
</dbReference>
<dbReference type="Proteomes" id="UP000298714">
    <property type="component" value="Chromosome"/>
</dbReference>
<dbReference type="InterPro" id="IPR005151">
    <property type="entry name" value="Tail-specific_protease"/>
</dbReference>
<dbReference type="KEGG" id="hgn:E6W36_14395"/>
<feature type="domain" description="Tail specific protease" evidence="1">
    <location>
        <begin position="1"/>
        <end position="181"/>
    </location>
</feature>